<dbReference type="PROSITE" id="PS51318">
    <property type="entry name" value="TAT"/>
    <property type="match status" value="1"/>
</dbReference>
<sequence length="291" mass="31311">MKMNRRRFLTISAAFAASPAVAQTHSWQGWAFGAEVSLQFRGPRAQAKAALAKAQHLIVQTEALFSLYDPDSALVALNTTGQLRVPAPAFHDLMQAADHAHTMTNGLFDPTVQPLWAAQASGTAMDDALAHVGWSRVRFDTHHIQLGQGQALTFNGIAQGYATDRVTDMLEALGLSKTLVNIGEYRSVGGPWTIGLQDPHHGHLGHRTLTSGAVATSSPAATQVGKRSHIMHPNAMPRWSTVTVEAPTATLADSLSTALVLATRDQIEDIHKRAQTTRITLVDHDGNLTTL</sequence>
<dbReference type="EMBL" id="OMOR01000001">
    <property type="protein sequence ID" value="SPH20415.1"/>
    <property type="molecule type" value="Genomic_DNA"/>
</dbReference>
<evidence type="ECO:0000313" key="12">
    <source>
        <dbReference type="EMBL" id="SPH20415.1"/>
    </source>
</evidence>
<dbReference type="InterPro" id="IPR006311">
    <property type="entry name" value="TAT_signal"/>
</dbReference>
<comment type="catalytic activity">
    <reaction evidence="10">
        <text>L-threonyl-[protein] + FAD = FMN-L-threonyl-[protein] + AMP + H(+)</text>
        <dbReference type="Rhea" id="RHEA:36847"/>
        <dbReference type="Rhea" id="RHEA-COMP:11060"/>
        <dbReference type="Rhea" id="RHEA-COMP:11061"/>
        <dbReference type="ChEBI" id="CHEBI:15378"/>
        <dbReference type="ChEBI" id="CHEBI:30013"/>
        <dbReference type="ChEBI" id="CHEBI:57692"/>
        <dbReference type="ChEBI" id="CHEBI:74257"/>
        <dbReference type="ChEBI" id="CHEBI:456215"/>
        <dbReference type="EC" id="2.7.1.180"/>
    </reaction>
</comment>
<dbReference type="OrthoDB" id="9778595at2"/>
<evidence type="ECO:0000256" key="2">
    <source>
        <dbReference type="ARBA" id="ARBA00011955"/>
    </source>
</evidence>
<evidence type="ECO:0000256" key="10">
    <source>
        <dbReference type="ARBA" id="ARBA00048540"/>
    </source>
</evidence>
<keyword evidence="8" id="KW-0460">Magnesium</keyword>
<dbReference type="EC" id="2.7.1.180" evidence="2"/>
<keyword evidence="7" id="KW-0274">FAD</keyword>
<evidence type="ECO:0000256" key="7">
    <source>
        <dbReference type="ARBA" id="ARBA00022827"/>
    </source>
</evidence>
<evidence type="ECO:0000256" key="11">
    <source>
        <dbReference type="SAM" id="SignalP"/>
    </source>
</evidence>
<dbReference type="Proteomes" id="UP000244880">
    <property type="component" value="Unassembled WGS sequence"/>
</dbReference>
<evidence type="ECO:0000256" key="6">
    <source>
        <dbReference type="ARBA" id="ARBA00022723"/>
    </source>
</evidence>
<organism evidence="12 13">
    <name type="scientific">Ascidiaceihabitans donghaensis</name>
    <dbReference type="NCBI Taxonomy" id="1510460"/>
    <lineage>
        <taxon>Bacteria</taxon>
        <taxon>Pseudomonadati</taxon>
        <taxon>Pseudomonadota</taxon>
        <taxon>Alphaproteobacteria</taxon>
        <taxon>Rhodobacterales</taxon>
        <taxon>Paracoccaceae</taxon>
        <taxon>Ascidiaceihabitans</taxon>
    </lineage>
</organism>
<dbReference type="RefSeq" id="WP_108827629.1">
    <property type="nucleotide sequence ID" value="NZ_OMOR01000001.1"/>
</dbReference>
<dbReference type="PANTHER" id="PTHR30040:SF2">
    <property type="entry name" value="FAD:PROTEIN FMN TRANSFERASE"/>
    <property type="match status" value="1"/>
</dbReference>
<dbReference type="GO" id="GO:0016740">
    <property type="term" value="F:transferase activity"/>
    <property type="evidence" value="ECO:0007669"/>
    <property type="project" value="UniProtKB-KW"/>
</dbReference>
<dbReference type="InterPro" id="IPR024932">
    <property type="entry name" value="ApbE"/>
</dbReference>
<keyword evidence="6" id="KW-0479">Metal-binding</keyword>
<evidence type="ECO:0000256" key="1">
    <source>
        <dbReference type="ARBA" id="ARBA00001946"/>
    </source>
</evidence>
<keyword evidence="11" id="KW-0732">Signal</keyword>
<evidence type="ECO:0000256" key="4">
    <source>
        <dbReference type="ARBA" id="ARBA00022630"/>
    </source>
</evidence>
<evidence type="ECO:0000256" key="5">
    <source>
        <dbReference type="ARBA" id="ARBA00022679"/>
    </source>
</evidence>
<dbReference type="GO" id="GO:0046872">
    <property type="term" value="F:metal ion binding"/>
    <property type="evidence" value="ECO:0007669"/>
    <property type="project" value="UniProtKB-KW"/>
</dbReference>
<evidence type="ECO:0000256" key="9">
    <source>
        <dbReference type="ARBA" id="ARBA00031306"/>
    </source>
</evidence>
<feature type="signal peptide" evidence="11">
    <location>
        <begin position="1"/>
        <end position="22"/>
    </location>
</feature>
<dbReference type="SUPFAM" id="SSF143631">
    <property type="entry name" value="ApbE-like"/>
    <property type="match status" value="1"/>
</dbReference>
<evidence type="ECO:0000256" key="3">
    <source>
        <dbReference type="ARBA" id="ARBA00016337"/>
    </source>
</evidence>
<dbReference type="Gene3D" id="3.10.520.10">
    <property type="entry name" value="ApbE-like domains"/>
    <property type="match status" value="1"/>
</dbReference>
<reference evidence="12 13" key="1">
    <citation type="submission" date="2018-03" db="EMBL/GenBank/DDBJ databases">
        <authorList>
            <person name="Keele B.F."/>
        </authorList>
    </citation>
    <scope>NUCLEOTIDE SEQUENCE [LARGE SCALE GENOMIC DNA]</scope>
    <source>
        <strain evidence="12 13">CECT 8599</strain>
    </source>
</reference>
<keyword evidence="4" id="KW-0285">Flavoprotein</keyword>
<proteinExistence type="predicted"/>
<comment type="cofactor">
    <cofactor evidence="1">
        <name>Mg(2+)</name>
        <dbReference type="ChEBI" id="CHEBI:18420"/>
    </cofactor>
</comment>
<gene>
    <name evidence="12" type="primary">apbE</name>
    <name evidence="12" type="ORF">ASD8599_01150</name>
</gene>
<dbReference type="PANTHER" id="PTHR30040">
    <property type="entry name" value="THIAMINE BIOSYNTHESIS LIPOPROTEIN APBE"/>
    <property type="match status" value="1"/>
</dbReference>
<feature type="chain" id="PRO_5039909622" description="FAD:protein FMN transferase" evidence="11">
    <location>
        <begin position="23"/>
        <end position="291"/>
    </location>
</feature>
<accession>A0A2R8BBI7</accession>
<keyword evidence="5 12" id="KW-0808">Transferase</keyword>
<evidence type="ECO:0000313" key="13">
    <source>
        <dbReference type="Proteomes" id="UP000244880"/>
    </source>
</evidence>
<evidence type="ECO:0000256" key="8">
    <source>
        <dbReference type="ARBA" id="ARBA00022842"/>
    </source>
</evidence>
<protein>
    <recommendedName>
        <fullName evidence="3">FAD:protein FMN transferase</fullName>
        <ecNumber evidence="2">2.7.1.180</ecNumber>
    </recommendedName>
    <alternativeName>
        <fullName evidence="9">Flavin transferase</fullName>
    </alternativeName>
</protein>
<keyword evidence="13" id="KW-1185">Reference proteome</keyword>
<dbReference type="Pfam" id="PF02424">
    <property type="entry name" value="ApbE"/>
    <property type="match status" value="1"/>
</dbReference>
<dbReference type="InterPro" id="IPR003374">
    <property type="entry name" value="ApbE-like_sf"/>
</dbReference>
<name>A0A2R8BBI7_9RHOB</name>
<dbReference type="AlphaFoldDB" id="A0A2R8BBI7"/>